<evidence type="ECO:0000256" key="1">
    <source>
        <dbReference type="SAM" id="MobiDB-lite"/>
    </source>
</evidence>
<dbReference type="AlphaFoldDB" id="A0ABD1DF16"/>
<name>A0ABD1DF16_CULPP</name>
<gene>
    <name evidence="2" type="ORF">pipiens_009164</name>
</gene>
<dbReference type="Proteomes" id="UP001562425">
    <property type="component" value="Unassembled WGS sequence"/>
</dbReference>
<protein>
    <submittedName>
        <fullName evidence="2">Uncharacterized protein</fullName>
    </submittedName>
</protein>
<feature type="compositionally biased region" description="Basic and acidic residues" evidence="1">
    <location>
        <begin position="1"/>
        <end position="29"/>
    </location>
</feature>
<evidence type="ECO:0000313" key="2">
    <source>
        <dbReference type="EMBL" id="KAL1398191.1"/>
    </source>
</evidence>
<feature type="region of interest" description="Disordered" evidence="1">
    <location>
        <begin position="1"/>
        <end position="41"/>
    </location>
</feature>
<proteinExistence type="predicted"/>
<dbReference type="EMBL" id="JBEHCU010005985">
    <property type="protein sequence ID" value="KAL1398191.1"/>
    <property type="molecule type" value="Genomic_DNA"/>
</dbReference>
<reference evidence="2 3" key="1">
    <citation type="submission" date="2024-05" db="EMBL/GenBank/DDBJ databases">
        <title>Culex pipiens pipiens assembly and annotation.</title>
        <authorList>
            <person name="Alout H."/>
            <person name="Durand T."/>
        </authorList>
    </citation>
    <scope>NUCLEOTIDE SEQUENCE [LARGE SCALE GENOMIC DNA]</scope>
    <source>
        <strain evidence="2">HA-2024</strain>
        <tissue evidence="2">Whole body</tissue>
    </source>
</reference>
<comment type="caution">
    <text evidence="2">The sequence shown here is derived from an EMBL/GenBank/DDBJ whole genome shotgun (WGS) entry which is preliminary data.</text>
</comment>
<organism evidence="2 3">
    <name type="scientific">Culex pipiens pipiens</name>
    <name type="common">Northern house mosquito</name>
    <dbReference type="NCBI Taxonomy" id="38569"/>
    <lineage>
        <taxon>Eukaryota</taxon>
        <taxon>Metazoa</taxon>
        <taxon>Ecdysozoa</taxon>
        <taxon>Arthropoda</taxon>
        <taxon>Hexapoda</taxon>
        <taxon>Insecta</taxon>
        <taxon>Pterygota</taxon>
        <taxon>Neoptera</taxon>
        <taxon>Endopterygota</taxon>
        <taxon>Diptera</taxon>
        <taxon>Nematocera</taxon>
        <taxon>Culicoidea</taxon>
        <taxon>Culicidae</taxon>
        <taxon>Culicinae</taxon>
        <taxon>Culicini</taxon>
        <taxon>Culex</taxon>
        <taxon>Culex</taxon>
    </lineage>
</organism>
<feature type="compositionally biased region" description="Low complexity" evidence="1">
    <location>
        <begin position="31"/>
        <end position="41"/>
    </location>
</feature>
<accession>A0ABD1DF16</accession>
<evidence type="ECO:0000313" key="3">
    <source>
        <dbReference type="Proteomes" id="UP001562425"/>
    </source>
</evidence>
<sequence length="111" mass="12363">MEHLVRCSDRKSNSTPRGDDSHSLGRNQDHTATATTKTTSSLKGLTQRLIIALGQAPACVPRGDDTGLGCRRGRCFDLPSQTCYREFCCLEGNQYRFLKASKNPRSIMSRR</sequence>
<keyword evidence="3" id="KW-1185">Reference proteome</keyword>